<dbReference type="RefSeq" id="WP_028995278.1">
    <property type="nucleotide sequence ID" value="NZ_CALFBA010000070.1"/>
</dbReference>
<protein>
    <submittedName>
        <fullName evidence="1">Nucleotidyltransferase domain-containing protein</fullName>
    </submittedName>
</protein>
<keyword evidence="2" id="KW-1185">Reference proteome</keyword>
<proteinExistence type="predicted"/>
<dbReference type="EMBL" id="CP151406">
    <property type="protein sequence ID" value="WZJ20801.1"/>
    <property type="molecule type" value="Genomic_DNA"/>
</dbReference>
<accession>A0ABZ2XDU2</accession>
<dbReference type="InterPro" id="IPR043519">
    <property type="entry name" value="NT_sf"/>
</dbReference>
<dbReference type="Proteomes" id="UP001479520">
    <property type="component" value="Chromosome"/>
</dbReference>
<evidence type="ECO:0000313" key="1">
    <source>
        <dbReference type="EMBL" id="WZJ20801.1"/>
    </source>
</evidence>
<dbReference type="SUPFAM" id="SSF81301">
    <property type="entry name" value="Nucleotidyltransferase"/>
    <property type="match status" value="1"/>
</dbReference>
<evidence type="ECO:0000313" key="2">
    <source>
        <dbReference type="Proteomes" id="UP001479520"/>
    </source>
</evidence>
<name>A0ABZ2XDU2_9RHOO</name>
<reference evidence="1 2" key="1">
    <citation type="submission" date="2024-04" db="EMBL/GenBank/DDBJ databases">
        <title>Dissimilatory iodate-reducing microorganisms contribute to the enrichment of iodine in groundwater.</title>
        <authorList>
            <person name="Jiang Z."/>
        </authorList>
    </citation>
    <scope>NUCLEOTIDE SEQUENCE [LARGE SCALE GENOMIC DNA]</scope>
    <source>
        <strain evidence="1 2">NCP973</strain>
    </source>
</reference>
<sequence>MRLSEEQRRVVKVATAECFEPSATVRLFGSRVDDNKKGGDIDLLIETSLNDPALIAAAHIRFVSRLYREMGEQKIDLLIDYPGRRQHLPIYDVARAQGVRL</sequence>
<organism evidence="1 2">
    <name type="scientific">Azonexus hydrophilus</name>
    <dbReference type="NCBI Taxonomy" id="418702"/>
    <lineage>
        <taxon>Bacteria</taxon>
        <taxon>Pseudomonadati</taxon>
        <taxon>Pseudomonadota</taxon>
        <taxon>Betaproteobacteria</taxon>
        <taxon>Rhodocyclales</taxon>
        <taxon>Azonexaceae</taxon>
        <taxon>Azonexus</taxon>
    </lineage>
</organism>
<gene>
    <name evidence="1" type="ORF">AADV58_12715</name>
</gene>
<dbReference type="Gene3D" id="3.30.460.10">
    <property type="entry name" value="Beta Polymerase, domain 2"/>
    <property type="match status" value="1"/>
</dbReference>